<reference evidence="4 5" key="1">
    <citation type="journal article" date="2019" name="Emerg. Microbes Infect.">
        <title>Comprehensive subspecies identification of 175 nontuberculous mycobacteria species based on 7547 genomic profiles.</title>
        <authorList>
            <person name="Matsumoto Y."/>
            <person name="Kinjo T."/>
            <person name="Motooka D."/>
            <person name="Nabeya D."/>
            <person name="Jung N."/>
            <person name="Uechi K."/>
            <person name="Horii T."/>
            <person name="Iida T."/>
            <person name="Fujita J."/>
            <person name="Nakamura S."/>
        </authorList>
    </citation>
    <scope>NUCLEOTIDE SEQUENCE [LARGE SCALE GENOMIC DNA]</scope>
    <source>
        <strain evidence="4 5">JCM 30275</strain>
    </source>
</reference>
<organism evidence="4 5">
    <name type="scientific">Mycolicibacterium anyangense</name>
    <dbReference type="NCBI Taxonomy" id="1431246"/>
    <lineage>
        <taxon>Bacteria</taxon>
        <taxon>Bacillati</taxon>
        <taxon>Actinomycetota</taxon>
        <taxon>Actinomycetes</taxon>
        <taxon>Mycobacteriales</taxon>
        <taxon>Mycobacteriaceae</taxon>
        <taxon>Mycolicibacterium</taxon>
    </lineage>
</organism>
<proteinExistence type="predicted"/>
<dbReference type="PANTHER" id="PTHR37042">
    <property type="entry name" value="OUTER MEMBRANE PROTEIN RV1973"/>
    <property type="match status" value="1"/>
</dbReference>
<dbReference type="GO" id="GO:0016020">
    <property type="term" value="C:membrane"/>
    <property type="evidence" value="ECO:0007669"/>
    <property type="project" value="UniProtKB-SubCell"/>
</dbReference>
<comment type="subcellular location">
    <subcellularLocation>
        <location evidence="1">Membrane</location>
    </subcellularLocation>
</comment>
<keyword evidence="3" id="KW-0812">Transmembrane</keyword>
<dbReference type="Proteomes" id="UP000467249">
    <property type="component" value="Chromosome"/>
</dbReference>
<gene>
    <name evidence="4" type="ORF">MANY_41530</name>
</gene>
<evidence type="ECO:0000256" key="1">
    <source>
        <dbReference type="ARBA" id="ARBA00004370"/>
    </source>
</evidence>
<sequence length="201" mass="20749">MTMVKGRHRLPSGAIDSVDPAGVELISDTGVEAKAIPAPAMTRDHAAVRRGSAYLALPLLAFALAVVVGILKWLGPDDASGQTAVVAAAEATTALLSYQPATVDQDLDKATDRLTGSFRAAYAALTKDTVIPDAKRRQITAVATVPGAAEVSAGHGHAVVLVFVNQTTIVGDGAPTNTNSSVRVTLDRVGGRWLISAFDPI</sequence>
<evidence type="ECO:0000313" key="5">
    <source>
        <dbReference type="Proteomes" id="UP000467249"/>
    </source>
</evidence>
<dbReference type="EMBL" id="AP022620">
    <property type="protein sequence ID" value="BBZ78816.1"/>
    <property type="molecule type" value="Genomic_DNA"/>
</dbReference>
<dbReference type="PANTHER" id="PTHR37042:SF4">
    <property type="entry name" value="OUTER MEMBRANE PROTEIN RV1973"/>
    <property type="match status" value="1"/>
</dbReference>
<keyword evidence="2 3" id="KW-0472">Membrane</keyword>
<dbReference type="AlphaFoldDB" id="A0A6N4WA06"/>
<name>A0A6N4WA06_9MYCO</name>
<keyword evidence="5" id="KW-1185">Reference proteome</keyword>
<dbReference type="KEGG" id="many:MANY_41530"/>
<evidence type="ECO:0000313" key="4">
    <source>
        <dbReference type="EMBL" id="BBZ78816.1"/>
    </source>
</evidence>
<keyword evidence="3" id="KW-1133">Transmembrane helix</keyword>
<evidence type="ECO:0000256" key="2">
    <source>
        <dbReference type="ARBA" id="ARBA00023136"/>
    </source>
</evidence>
<protein>
    <recommendedName>
        <fullName evidence="6">Outer membrane protein</fullName>
    </recommendedName>
</protein>
<feature type="transmembrane region" description="Helical" evidence="3">
    <location>
        <begin position="53"/>
        <end position="74"/>
    </location>
</feature>
<evidence type="ECO:0008006" key="6">
    <source>
        <dbReference type="Google" id="ProtNLM"/>
    </source>
</evidence>
<accession>A0A6N4WA06</accession>
<evidence type="ECO:0000256" key="3">
    <source>
        <dbReference type="SAM" id="Phobius"/>
    </source>
</evidence>